<reference evidence="3" key="1">
    <citation type="journal article" date="2024" name="IScience">
        <title>Strigolactones Initiate the Formation of Haustorium-like Structures in Castilleja.</title>
        <authorList>
            <person name="Buerger M."/>
            <person name="Peterson D."/>
            <person name="Chory J."/>
        </authorList>
    </citation>
    <scope>NUCLEOTIDE SEQUENCE [LARGE SCALE GENOMIC DNA]</scope>
</reference>
<protein>
    <submittedName>
        <fullName evidence="2">Uncharacterized protein</fullName>
    </submittedName>
</protein>
<organism evidence="2 3">
    <name type="scientific">Castilleja foliolosa</name>
    <dbReference type="NCBI Taxonomy" id="1961234"/>
    <lineage>
        <taxon>Eukaryota</taxon>
        <taxon>Viridiplantae</taxon>
        <taxon>Streptophyta</taxon>
        <taxon>Embryophyta</taxon>
        <taxon>Tracheophyta</taxon>
        <taxon>Spermatophyta</taxon>
        <taxon>Magnoliopsida</taxon>
        <taxon>eudicotyledons</taxon>
        <taxon>Gunneridae</taxon>
        <taxon>Pentapetalae</taxon>
        <taxon>asterids</taxon>
        <taxon>lamiids</taxon>
        <taxon>Lamiales</taxon>
        <taxon>Orobanchaceae</taxon>
        <taxon>Pedicularideae</taxon>
        <taxon>Castillejinae</taxon>
        <taxon>Castilleja</taxon>
    </lineage>
</organism>
<dbReference type="AlphaFoldDB" id="A0ABD3EFA6"/>
<accession>A0ABD3EFA6</accession>
<proteinExistence type="predicted"/>
<sequence>MPNEAREKREQARRFAPFVSKASDLQRVWAPKQQPKAMKGKFDPLPNISKRTKDKQTDRYSSSVVCETPMTGQKRAYSRENKNGDKLLSVFKALFQGN</sequence>
<evidence type="ECO:0000313" key="2">
    <source>
        <dbReference type="EMBL" id="KAL3653115.1"/>
    </source>
</evidence>
<comment type="caution">
    <text evidence="2">The sequence shown here is derived from an EMBL/GenBank/DDBJ whole genome shotgun (WGS) entry which is preliminary data.</text>
</comment>
<gene>
    <name evidence="2" type="ORF">CASFOL_002796</name>
</gene>
<feature type="region of interest" description="Disordered" evidence="1">
    <location>
        <begin position="26"/>
        <end position="63"/>
    </location>
</feature>
<dbReference type="Proteomes" id="UP001632038">
    <property type="component" value="Unassembled WGS sequence"/>
</dbReference>
<evidence type="ECO:0000313" key="3">
    <source>
        <dbReference type="Proteomes" id="UP001632038"/>
    </source>
</evidence>
<keyword evidence="3" id="KW-1185">Reference proteome</keyword>
<name>A0ABD3EFA6_9LAMI</name>
<dbReference type="EMBL" id="JAVIJP010000005">
    <property type="protein sequence ID" value="KAL3653115.1"/>
    <property type="molecule type" value="Genomic_DNA"/>
</dbReference>
<evidence type="ECO:0000256" key="1">
    <source>
        <dbReference type="SAM" id="MobiDB-lite"/>
    </source>
</evidence>